<evidence type="ECO:0000256" key="2">
    <source>
        <dbReference type="ARBA" id="ARBA00022741"/>
    </source>
</evidence>
<evidence type="ECO:0000256" key="4">
    <source>
        <dbReference type="ARBA" id="ARBA00022840"/>
    </source>
</evidence>
<dbReference type="InterPro" id="IPR011009">
    <property type="entry name" value="Kinase-like_dom_sf"/>
</dbReference>
<feature type="region of interest" description="Disordered" evidence="6">
    <location>
        <begin position="396"/>
        <end position="428"/>
    </location>
</feature>
<evidence type="ECO:0000256" key="6">
    <source>
        <dbReference type="SAM" id="MobiDB-lite"/>
    </source>
</evidence>
<feature type="domain" description="Protein kinase" evidence="7">
    <location>
        <begin position="13"/>
        <end position="273"/>
    </location>
</feature>
<evidence type="ECO:0000256" key="5">
    <source>
        <dbReference type="PROSITE-ProRule" id="PRU10141"/>
    </source>
</evidence>
<evidence type="ECO:0000259" key="7">
    <source>
        <dbReference type="PROSITE" id="PS50011"/>
    </source>
</evidence>
<sequence length="504" mass="53204">MSDKKHPAQLGKYRITEVLGEGAMGVVYKGFDPDIQRTVALKTIRTGLDAGDDSPGAPASRFRNEAQAAGRLMHPGIVAVYDFGRDQHTAYIAMEFVEGRSLASYLSAKLRFTDTDIPGIMSQLLDALGHAHDKGVWHRDVKPANIIMTTAGRLKVADFGIARIDSQHLTQTHYMVGTPSHMAPEQFLGSTMDRRVDIYGAGVVLYQLLTGRPPFAGTTEALMYKVVNDMPAPPSTLDGANRPAWFDAIVARALAKRPDDRYPTAEAFKQALLDGAGQDLDDTAWDKTVMMAPPRARPPQPLQAPTQAPVSLAGRSTPGSTGGTAPPPSHWDASQLAQAEQTLARHVGPLASVLVRRAARECSDLPELYARLADQVTDPRARDAFLGQASVLTGGASRTAGSTRGATAGTPPTAAGASTAGATGTAGSNGSAGLGTTMGGPLTEAVVEKAQVLLAQHVGPIAKVLVKRAAQGIDSRAVFFNRLAESVSDAAARTRLLQDLARLP</sequence>
<feature type="region of interest" description="Disordered" evidence="6">
    <location>
        <begin position="292"/>
        <end position="333"/>
    </location>
</feature>
<dbReference type="InterPro" id="IPR017441">
    <property type="entry name" value="Protein_kinase_ATP_BS"/>
</dbReference>
<name>A0ABW7GZP6_9BURK</name>
<dbReference type="PROSITE" id="PS00107">
    <property type="entry name" value="PROTEIN_KINASE_ATP"/>
    <property type="match status" value="1"/>
</dbReference>
<keyword evidence="1 8" id="KW-0808">Transferase</keyword>
<dbReference type="InterPro" id="IPR008271">
    <property type="entry name" value="Ser/Thr_kinase_AS"/>
</dbReference>
<keyword evidence="3 8" id="KW-0418">Kinase</keyword>
<dbReference type="Gene3D" id="3.30.200.20">
    <property type="entry name" value="Phosphorylase Kinase, domain 1"/>
    <property type="match status" value="1"/>
</dbReference>
<dbReference type="SUPFAM" id="SSF56112">
    <property type="entry name" value="Protein kinase-like (PK-like)"/>
    <property type="match status" value="1"/>
</dbReference>
<accession>A0ABW7GZP6</accession>
<evidence type="ECO:0000313" key="9">
    <source>
        <dbReference type="Proteomes" id="UP001606303"/>
    </source>
</evidence>
<dbReference type="PROSITE" id="PS50011">
    <property type="entry name" value="PROTEIN_KINASE_DOM"/>
    <property type="match status" value="1"/>
</dbReference>
<dbReference type="SMART" id="SM00220">
    <property type="entry name" value="S_TKc"/>
    <property type="match status" value="1"/>
</dbReference>
<dbReference type="Pfam" id="PF26309">
    <property type="entry name" value="DUF8082"/>
    <property type="match status" value="2"/>
</dbReference>
<evidence type="ECO:0000256" key="1">
    <source>
        <dbReference type="ARBA" id="ARBA00022679"/>
    </source>
</evidence>
<comment type="caution">
    <text evidence="8">The sequence shown here is derived from an EMBL/GenBank/DDBJ whole genome shotgun (WGS) entry which is preliminary data.</text>
</comment>
<dbReference type="EC" id="2.7.11.1" evidence="8"/>
<dbReference type="PROSITE" id="PS00108">
    <property type="entry name" value="PROTEIN_KINASE_ST"/>
    <property type="match status" value="1"/>
</dbReference>
<dbReference type="RefSeq" id="WP_394385055.1">
    <property type="nucleotide sequence ID" value="NZ_JBIGIB010000003.1"/>
</dbReference>
<evidence type="ECO:0000313" key="8">
    <source>
        <dbReference type="EMBL" id="MFG6467459.1"/>
    </source>
</evidence>
<dbReference type="CDD" id="cd14014">
    <property type="entry name" value="STKc_PknB_like"/>
    <property type="match status" value="1"/>
</dbReference>
<dbReference type="Proteomes" id="UP001606303">
    <property type="component" value="Unassembled WGS sequence"/>
</dbReference>
<organism evidence="8 9">
    <name type="scientific">Pelomonas baiyunensis</name>
    <dbReference type="NCBI Taxonomy" id="3299026"/>
    <lineage>
        <taxon>Bacteria</taxon>
        <taxon>Pseudomonadati</taxon>
        <taxon>Pseudomonadota</taxon>
        <taxon>Betaproteobacteria</taxon>
        <taxon>Burkholderiales</taxon>
        <taxon>Sphaerotilaceae</taxon>
        <taxon>Roseateles</taxon>
    </lineage>
</organism>
<keyword evidence="2 5" id="KW-0547">Nucleotide-binding</keyword>
<protein>
    <submittedName>
        <fullName evidence="8">Serine/threonine-protein kinase</fullName>
        <ecNumber evidence="8">2.7.11.1</ecNumber>
    </submittedName>
</protein>
<proteinExistence type="predicted"/>
<keyword evidence="9" id="KW-1185">Reference proteome</keyword>
<feature type="binding site" evidence="5">
    <location>
        <position position="42"/>
    </location>
    <ligand>
        <name>ATP</name>
        <dbReference type="ChEBI" id="CHEBI:30616"/>
    </ligand>
</feature>
<dbReference type="Pfam" id="PF00069">
    <property type="entry name" value="Pkinase"/>
    <property type="match status" value="1"/>
</dbReference>
<dbReference type="Gene3D" id="1.10.510.10">
    <property type="entry name" value="Transferase(Phosphotransferase) domain 1"/>
    <property type="match status" value="1"/>
</dbReference>
<keyword evidence="4 5" id="KW-0067">ATP-binding</keyword>
<dbReference type="InterPro" id="IPR000719">
    <property type="entry name" value="Prot_kinase_dom"/>
</dbReference>
<evidence type="ECO:0000256" key="3">
    <source>
        <dbReference type="ARBA" id="ARBA00022777"/>
    </source>
</evidence>
<dbReference type="PANTHER" id="PTHR43289">
    <property type="entry name" value="MITOGEN-ACTIVATED PROTEIN KINASE KINASE KINASE 20-RELATED"/>
    <property type="match status" value="1"/>
</dbReference>
<dbReference type="EMBL" id="JBIGIB010000003">
    <property type="protein sequence ID" value="MFG6467459.1"/>
    <property type="molecule type" value="Genomic_DNA"/>
</dbReference>
<reference evidence="8 9" key="1">
    <citation type="submission" date="2024-08" db="EMBL/GenBank/DDBJ databases">
        <authorList>
            <person name="Lu H."/>
        </authorList>
    </citation>
    <scope>NUCLEOTIDE SEQUENCE [LARGE SCALE GENOMIC DNA]</scope>
    <source>
        <strain evidence="8 9">BYS87W</strain>
    </source>
</reference>
<gene>
    <name evidence="8" type="ORF">ACG01O_12620</name>
</gene>
<dbReference type="InterPro" id="IPR058395">
    <property type="entry name" value="DUF8082"/>
</dbReference>
<dbReference type="PANTHER" id="PTHR43289:SF6">
    <property type="entry name" value="SERINE_THREONINE-PROTEIN KINASE NEKL-3"/>
    <property type="match status" value="1"/>
</dbReference>
<dbReference type="GO" id="GO:0004674">
    <property type="term" value="F:protein serine/threonine kinase activity"/>
    <property type="evidence" value="ECO:0007669"/>
    <property type="project" value="UniProtKB-EC"/>
</dbReference>